<gene>
    <name evidence="1" type="ORF">H9737_00790</name>
</gene>
<dbReference type="Proteomes" id="UP000824249">
    <property type="component" value="Unassembled WGS sequence"/>
</dbReference>
<evidence type="ECO:0000313" key="1">
    <source>
        <dbReference type="EMBL" id="HIX46210.1"/>
    </source>
</evidence>
<proteinExistence type="predicted"/>
<name>A0A9D2AQI3_9FIRM</name>
<protein>
    <submittedName>
        <fullName evidence="1">Uncharacterized protein</fullName>
    </submittedName>
</protein>
<evidence type="ECO:0000313" key="2">
    <source>
        <dbReference type="Proteomes" id="UP000824249"/>
    </source>
</evidence>
<reference evidence="1" key="2">
    <citation type="submission" date="2021-04" db="EMBL/GenBank/DDBJ databases">
        <authorList>
            <person name="Gilroy R."/>
        </authorList>
    </citation>
    <scope>NUCLEOTIDE SEQUENCE</scope>
    <source>
        <strain evidence="1">26628</strain>
    </source>
</reference>
<comment type="caution">
    <text evidence="1">The sequence shown here is derived from an EMBL/GenBank/DDBJ whole genome shotgun (WGS) entry which is preliminary data.</text>
</comment>
<dbReference type="EMBL" id="DXFD01000011">
    <property type="protein sequence ID" value="HIX46210.1"/>
    <property type="molecule type" value="Genomic_DNA"/>
</dbReference>
<sequence>MDKTEELIREYRQTAQEEGYDAVRAEALLALACSPEAEALYGSLEAAVSALLRLCRECGSDAECFERYRIR</sequence>
<dbReference type="AlphaFoldDB" id="A0A9D2AQI3"/>
<accession>A0A9D2AQI3</accession>
<reference evidence="1" key="1">
    <citation type="journal article" date="2021" name="PeerJ">
        <title>Extensive microbial diversity within the chicken gut microbiome revealed by metagenomics and culture.</title>
        <authorList>
            <person name="Gilroy R."/>
            <person name="Ravi A."/>
            <person name="Getino M."/>
            <person name="Pursley I."/>
            <person name="Horton D.L."/>
            <person name="Alikhan N.F."/>
            <person name="Baker D."/>
            <person name="Gharbi K."/>
            <person name="Hall N."/>
            <person name="Watson M."/>
            <person name="Adriaenssens E.M."/>
            <person name="Foster-Nyarko E."/>
            <person name="Jarju S."/>
            <person name="Secka A."/>
            <person name="Antonio M."/>
            <person name="Oren A."/>
            <person name="Chaudhuri R.R."/>
            <person name="La Ragione R."/>
            <person name="Hildebrand F."/>
            <person name="Pallen M.J."/>
        </authorList>
    </citation>
    <scope>NUCLEOTIDE SEQUENCE</scope>
    <source>
        <strain evidence="1">26628</strain>
    </source>
</reference>
<organism evidence="1 2">
    <name type="scientific">Candidatus Borkfalkia faecigallinarum</name>
    <dbReference type="NCBI Taxonomy" id="2838509"/>
    <lineage>
        <taxon>Bacteria</taxon>
        <taxon>Bacillati</taxon>
        <taxon>Bacillota</taxon>
        <taxon>Clostridia</taxon>
        <taxon>Christensenellales</taxon>
        <taxon>Christensenellaceae</taxon>
        <taxon>Candidatus Borkfalkia</taxon>
    </lineage>
</organism>